<reference evidence="1 2" key="1">
    <citation type="submission" date="2018-05" db="EMBL/GenBank/DDBJ databases">
        <title>Mucilaginibacter hurinus sp. nov., isolated from briquette warehouse soil.</title>
        <authorList>
            <person name="Choi L."/>
        </authorList>
    </citation>
    <scope>NUCLEOTIDE SEQUENCE [LARGE SCALE GENOMIC DNA]</scope>
    <source>
        <strain evidence="1 2">ZR32</strain>
    </source>
</reference>
<evidence type="ECO:0000313" key="2">
    <source>
        <dbReference type="Proteomes" id="UP000253209"/>
    </source>
</evidence>
<dbReference type="AlphaFoldDB" id="A0A367GKE1"/>
<protein>
    <recommendedName>
        <fullName evidence="3">DUF3805 domain-containing protein</fullName>
    </recommendedName>
</protein>
<dbReference type="RefSeq" id="WP_114006195.1">
    <property type="nucleotide sequence ID" value="NZ_QGDC01000009.1"/>
</dbReference>
<accession>A0A367GKE1</accession>
<comment type="caution">
    <text evidence="1">The sequence shown here is derived from an EMBL/GenBank/DDBJ whole genome shotgun (WGS) entry which is preliminary data.</text>
</comment>
<dbReference type="Proteomes" id="UP000253209">
    <property type="component" value="Unassembled WGS sequence"/>
</dbReference>
<organism evidence="1 2">
    <name type="scientific">Mucilaginibacter hurinus</name>
    <dbReference type="NCBI Taxonomy" id="2201324"/>
    <lineage>
        <taxon>Bacteria</taxon>
        <taxon>Pseudomonadati</taxon>
        <taxon>Bacteroidota</taxon>
        <taxon>Sphingobacteriia</taxon>
        <taxon>Sphingobacteriales</taxon>
        <taxon>Sphingobacteriaceae</taxon>
        <taxon>Mucilaginibacter</taxon>
    </lineage>
</organism>
<evidence type="ECO:0008006" key="3">
    <source>
        <dbReference type="Google" id="ProtNLM"/>
    </source>
</evidence>
<proteinExistence type="predicted"/>
<name>A0A367GKE1_9SPHI</name>
<sequence>MKILILFLAQLLYLNAIGQSITINAVVDITFPANTEVLTPSRRAAVKWPDSSFDLIESPGVVGFADSVIIIANAAAGPVNRRGVYEMKAGLDEVYGWEPPPNYMSAIQNIKGNQVLIIYYERENLGYYHYYTYTNGAGLVGRLEFQSRNKSKATMILNQLLGSIKFKL</sequence>
<dbReference type="EMBL" id="QGDC01000009">
    <property type="protein sequence ID" value="RCH53932.1"/>
    <property type="molecule type" value="Genomic_DNA"/>
</dbReference>
<keyword evidence="2" id="KW-1185">Reference proteome</keyword>
<gene>
    <name evidence="1" type="ORF">DJ568_15445</name>
</gene>
<evidence type="ECO:0000313" key="1">
    <source>
        <dbReference type="EMBL" id="RCH53932.1"/>
    </source>
</evidence>